<reference evidence="4" key="1">
    <citation type="journal article" date="2019" name="Int. J. Syst. Evol. Microbiol.">
        <title>The Global Catalogue of Microorganisms (GCM) 10K type strain sequencing project: providing services to taxonomists for standard genome sequencing and annotation.</title>
        <authorList>
            <consortium name="The Broad Institute Genomics Platform"/>
            <consortium name="The Broad Institute Genome Sequencing Center for Infectious Disease"/>
            <person name="Wu L."/>
            <person name="Ma J."/>
        </authorList>
    </citation>
    <scope>NUCLEOTIDE SEQUENCE [LARGE SCALE GENOMIC DNA]</scope>
    <source>
        <strain evidence="4">JCM 9377</strain>
    </source>
</reference>
<name>A0ABP6Q4I9_9ACTN</name>
<feature type="transmembrane region" description="Helical" evidence="2">
    <location>
        <begin position="35"/>
        <end position="53"/>
    </location>
</feature>
<dbReference type="EMBL" id="BAAAUV010000004">
    <property type="protein sequence ID" value="GAA3203749.1"/>
    <property type="molecule type" value="Genomic_DNA"/>
</dbReference>
<keyword evidence="2" id="KW-0472">Membrane</keyword>
<feature type="transmembrane region" description="Helical" evidence="2">
    <location>
        <begin position="59"/>
        <end position="79"/>
    </location>
</feature>
<evidence type="ECO:0000256" key="2">
    <source>
        <dbReference type="SAM" id="Phobius"/>
    </source>
</evidence>
<organism evidence="3 4">
    <name type="scientific">Actinocorallia longicatena</name>
    <dbReference type="NCBI Taxonomy" id="111803"/>
    <lineage>
        <taxon>Bacteria</taxon>
        <taxon>Bacillati</taxon>
        <taxon>Actinomycetota</taxon>
        <taxon>Actinomycetes</taxon>
        <taxon>Streptosporangiales</taxon>
        <taxon>Thermomonosporaceae</taxon>
        <taxon>Actinocorallia</taxon>
    </lineage>
</organism>
<evidence type="ECO:0000313" key="3">
    <source>
        <dbReference type="EMBL" id="GAA3203749.1"/>
    </source>
</evidence>
<feature type="region of interest" description="Disordered" evidence="1">
    <location>
        <begin position="86"/>
        <end position="123"/>
    </location>
</feature>
<evidence type="ECO:0000313" key="4">
    <source>
        <dbReference type="Proteomes" id="UP001501237"/>
    </source>
</evidence>
<gene>
    <name evidence="3" type="ORF">GCM10010468_17960</name>
</gene>
<dbReference type="InterPro" id="IPR021449">
    <property type="entry name" value="DUF3099"/>
</dbReference>
<accession>A0ABP6Q4I9</accession>
<dbReference type="Proteomes" id="UP001501237">
    <property type="component" value="Unassembled WGS sequence"/>
</dbReference>
<evidence type="ECO:0000256" key="1">
    <source>
        <dbReference type="SAM" id="MobiDB-lite"/>
    </source>
</evidence>
<sequence>MECVRALPRRKATVYNITDAAVPLSEDVNARQRRYLISMGIRTICFFLAVVTYGHVPTAVMALLIIGAIFLPYVSVIFANGGRRPTKLPSHHHLTNPTVPTAPGTPRTPAQKQLPAPDPQSGA</sequence>
<keyword evidence="2" id="KW-1133">Transmembrane helix</keyword>
<keyword evidence="4" id="KW-1185">Reference proteome</keyword>
<comment type="caution">
    <text evidence="3">The sequence shown here is derived from an EMBL/GenBank/DDBJ whole genome shotgun (WGS) entry which is preliminary data.</text>
</comment>
<protein>
    <submittedName>
        <fullName evidence="3">DUF3099 domain-containing protein</fullName>
    </submittedName>
</protein>
<keyword evidence="2" id="KW-0812">Transmembrane</keyword>
<proteinExistence type="predicted"/>
<dbReference type="Pfam" id="PF11298">
    <property type="entry name" value="DUF3099"/>
    <property type="match status" value="1"/>
</dbReference>